<feature type="transmembrane region" description="Helical" evidence="8">
    <location>
        <begin position="537"/>
        <end position="557"/>
    </location>
</feature>
<dbReference type="PANTHER" id="PTHR42643">
    <property type="entry name" value="IONOTROPIC RECEPTOR 20A-RELATED"/>
    <property type="match status" value="1"/>
</dbReference>
<dbReference type="InterPro" id="IPR052192">
    <property type="entry name" value="Insect_Ionotropic_Sensory_Rcpt"/>
</dbReference>
<keyword evidence="6" id="KW-0675">Receptor</keyword>
<organism evidence="10 11">
    <name type="scientific">Allacma fusca</name>
    <dbReference type="NCBI Taxonomy" id="39272"/>
    <lineage>
        <taxon>Eukaryota</taxon>
        <taxon>Metazoa</taxon>
        <taxon>Ecdysozoa</taxon>
        <taxon>Arthropoda</taxon>
        <taxon>Hexapoda</taxon>
        <taxon>Collembola</taxon>
        <taxon>Symphypleona</taxon>
        <taxon>Sminthuridae</taxon>
        <taxon>Allacma</taxon>
    </lineage>
</organism>
<sequence>MATALFLFFITTIFAVPNFCHQIFMKLSDFTLASDIIVVSTFHNSQMLSYTDSVVLTLYNDTRKVKFINKSGTIRDTLATKHFLPHWSAQILQIGNPDYLNSLLEKFVKFGAPQRDMFVIVSSKSVGGLELQLLSRFKEIYLYNGQNYFKINQNNKILKVQGAPIVPHLTLDSHGVIQGGGKFTIMQTIANHLNYSVQLDSRGRGTGIFKNGTWTGMTGAVYYRQVDLALLTSASVQRYGVVDIVCISPDSILFVAKNPQIQIQWRTIFHPFSLGLWAAFGLSFLSITIVFYLVMRGENCSNISSCIFSPYRIALEQVCDLKLPTLGKFLLSLWIFFILIMGTGYRSDLVAHFSFPVLEETPKDFNELSARKDYRIVFNYLSGTSFNYFQTTKSGAPKSLFRRFELQPASVKCIIAASLNRNTACISWETPMKTRIAGNLSLPGGSKPLVYMSKPLVSFYTGFALQKNSILTDDFYRLVGILRDVGLVTKWDDDVYNNASVLGKEWIRGEKESEVYKGLVMQKLAGEGLRPFGMRNLLGAFIILASGFFITVVEGLIECFPIMNRNRLGKQGKHFRNETSPSTIPNHRTRLLQPAKAAHGRNIRESAREPPEGTVAILITTNLE</sequence>
<evidence type="ECO:0000256" key="5">
    <source>
        <dbReference type="ARBA" id="ARBA00023136"/>
    </source>
</evidence>
<gene>
    <name evidence="10" type="ORF">AFUS01_LOCUS7840</name>
</gene>
<keyword evidence="11" id="KW-1185">Reference proteome</keyword>
<evidence type="ECO:0000313" key="11">
    <source>
        <dbReference type="Proteomes" id="UP000708208"/>
    </source>
</evidence>
<feature type="signal peptide" evidence="9">
    <location>
        <begin position="1"/>
        <end position="15"/>
    </location>
</feature>
<dbReference type="EMBL" id="CAJVCH010053560">
    <property type="protein sequence ID" value="CAG7718448.1"/>
    <property type="molecule type" value="Genomic_DNA"/>
</dbReference>
<dbReference type="GO" id="GO:0005886">
    <property type="term" value="C:plasma membrane"/>
    <property type="evidence" value="ECO:0007669"/>
    <property type="project" value="UniProtKB-SubCell"/>
</dbReference>
<protein>
    <submittedName>
        <fullName evidence="10">Uncharacterized protein</fullName>
    </submittedName>
</protein>
<keyword evidence="9" id="KW-0732">Signal</keyword>
<dbReference type="OrthoDB" id="6117597at2759"/>
<name>A0A8J2K2I2_9HEXA</name>
<dbReference type="PANTHER" id="PTHR42643:SF38">
    <property type="entry name" value="IONOTROPIC RECEPTOR 100A"/>
    <property type="match status" value="1"/>
</dbReference>
<feature type="chain" id="PRO_5035214214" evidence="9">
    <location>
        <begin position="16"/>
        <end position="624"/>
    </location>
</feature>
<keyword evidence="5 8" id="KW-0472">Membrane</keyword>
<evidence type="ECO:0000256" key="7">
    <source>
        <dbReference type="ARBA" id="ARBA00023180"/>
    </source>
</evidence>
<evidence type="ECO:0000256" key="6">
    <source>
        <dbReference type="ARBA" id="ARBA00023170"/>
    </source>
</evidence>
<evidence type="ECO:0000256" key="2">
    <source>
        <dbReference type="ARBA" id="ARBA00022475"/>
    </source>
</evidence>
<accession>A0A8J2K2I2</accession>
<keyword evidence="4 8" id="KW-1133">Transmembrane helix</keyword>
<keyword evidence="7" id="KW-0325">Glycoprotein</keyword>
<comment type="subcellular location">
    <subcellularLocation>
        <location evidence="1">Cell membrane</location>
        <topology evidence="1">Multi-pass membrane protein</topology>
    </subcellularLocation>
</comment>
<evidence type="ECO:0000256" key="3">
    <source>
        <dbReference type="ARBA" id="ARBA00022692"/>
    </source>
</evidence>
<evidence type="ECO:0000313" key="10">
    <source>
        <dbReference type="EMBL" id="CAG7718448.1"/>
    </source>
</evidence>
<comment type="caution">
    <text evidence="10">The sequence shown here is derived from an EMBL/GenBank/DDBJ whole genome shotgun (WGS) entry which is preliminary data.</text>
</comment>
<evidence type="ECO:0000256" key="1">
    <source>
        <dbReference type="ARBA" id="ARBA00004651"/>
    </source>
</evidence>
<reference evidence="10" key="1">
    <citation type="submission" date="2021-06" db="EMBL/GenBank/DDBJ databases">
        <authorList>
            <person name="Hodson N. C."/>
            <person name="Mongue J. A."/>
            <person name="Jaron S. K."/>
        </authorList>
    </citation>
    <scope>NUCLEOTIDE SEQUENCE</scope>
</reference>
<evidence type="ECO:0000256" key="4">
    <source>
        <dbReference type="ARBA" id="ARBA00022989"/>
    </source>
</evidence>
<feature type="transmembrane region" description="Helical" evidence="8">
    <location>
        <begin position="329"/>
        <end position="347"/>
    </location>
</feature>
<feature type="transmembrane region" description="Helical" evidence="8">
    <location>
        <begin position="274"/>
        <end position="295"/>
    </location>
</feature>
<keyword evidence="2" id="KW-1003">Cell membrane</keyword>
<dbReference type="AlphaFoldDB" id="A0A8J2K2I2"/>
<keyword evidence="3 8" id="KW-0812">Transmembrane</keyword>
<evidence type="ECO:0000256" key="8">
    <source>
        <dbReference type="SAM" id="Phobius"/>
    </source>
</evidence>
<dbReference type="Proteomes" id="UP000708208">
    <property type="component" value="Unassembled WGS sequence"/>
</dbReference>
<evidence type="ECO:0000256" key="9">
    <source>
        <dbReference type="SAM" id="SignalP"/>
    </source>
</evidence>
<proteinExistence type="predicted"/>